<dbReference type="RefSeq" id="WP_382367808.1">
    <property type="nucleotide sequence ID" value="NZ_JBHLWB010000001.1"/>
</dbReference>
<name>A0ABV6GZK5_9PAST</name>
<keyword evidence="1" id="KW-0472">Membrane</keyword>
<feature type="transmembrane region" description="Helical" evidence="1">
    <location>
        <begin position="126"/>
        <end position="151"/>
    </location>
</feature>
<feature type="transmembrane region" description="Helical" evidence="1">
    <location>
        <begin position="89"/>
        <end position="106"/>
    </location>
</feature>
<feature type="transmembrane region" description="Helical" evidence="1">
    <location>
        <begin position="49"/>
        <end position="69"/>
    </location>
</feature>
<keyword evidence="1" id="KW-0812">Transmembrane</keyword>
<dbReference type="PANTHER" id="PTHR30060:SF0">
    <property type="entry name" value="COILED-COIL PROTEIN (DUF2040)-RELATED"/>
    <property type="match status" value="1"/>
</dbReference>
<sequence length="240" mass="26313">MFEWISNPEAWVALLTLTALEIVLGIDNIIFISILVGRLPVHQRQSGRILGLGLAMGTRILLLLSLAWIMRLTEPLFSVAGYTLSGRDLILLLGGLFLLVKSTLEIHHSMEESAAEAEKAPKKVSFVGILIQIALLDIVFSLDSVITAVGMANHVEVMIIAIILAVAVMMIAAKPIGSFVEAHPTLKILALSFLILIGVSLIGESLSFHIPKGYIYFAMGFSVCVEMINLRMRQHLKKMR</sequence>
<dbReference type="PANTHER" id="PTHR30060">
    <property type="entry name" value="INNER MEMBRANE PROTEIN"/>
    <property type="match status" value="1"/>
</dbReference>
<accession>A0ABV6GZK5</accession>
<feature type="transmembrane region" description="Helical" evidence="1">
    <location>
        <begin position="214"/>
        <end position="232"/>
    </location>
</feature>
<evidence type="ECO:0000256" key="1">
    <source>
        <dbReference type="SAM" id="Phobius"/>
    </source>
</evidence>
<dbReference type="Pfam" id="PF03741">
    <property type="entry name" value="TerC"/>
    <property type="match status" value="1"/>
</dbReference>
<evidence type="ECO:0000313" key="2">
    <source>
        <dbReference type="EMBL" id="MFC0308232.1"/>
    </source>
</evidence>
<organism evidence="2 3">
    <name type="scientific">Gallibacterium trehalosifermentans</name>
    <dbReference type="NCBI Taxonomy" id="516935"/>
    <lineage>
        <taxon>Bacteria</taxon>
        <taxon>Pseudomonadati</taxon>
        <taxon>Pseudomonadota</taxon>
        <taxon>Gammaproteobacteria</taxon>
        <taxon>Pasteurellales</taxon>
        <taxon>Pasteurellaceae</taxon>
        <taxon>Gallibacterium</taxon>
    </lineage>
</organism>
<evidence type="ECO:0000313" key="3">
    <source>
        <dbReference type="Proteomes" id="UP001589767"/>
    </source>
</evidence>
<reference evidence="2 3" key="1">
    <citation type="submission" date="2024-09" db="EMBL/GenBank/DDBJ databases">
        <authorList>
            <person name="Sun Q."/>
            <person name="Mori K."/>
        </authorList>
    </citation>
    <scope>NUCLEOTIDE SEQUENCE [LARGE SCALE GENOMIC DNA]</scope>
    <source>
        <strain evidence="2 3">CCM 7539</strain>
    </source>
</reference>
<feature type="transmembrane region" description="Helical" evidence="1">
    <location>
        <begin position="157"/>
        <end position="176"/>
    </location>
</feature>
<keyword evidence="1" id="KW-1133">Transmembrane helix</keyword>
<gene>
    <name evidence="2" type="ORF">ACFFHK_00715</name>
</gene>
<dbReference type="EMBL" id="JBHLWB010000001">
    <property type="protein sequence ID" value="MFC0308232.1"/>
    <property type="molecule type" value="Genomic_DNA"/>
</dbReference>
<comment type="caution">
    <text evidence="2">The sequence shown here is derived from an EMBL/GenBank/DDBJ whole genome shotgun (WGS) entry which is preliminary data.</text>
</comment>
<protein>
    <submittedName>
        <fullName evidence="2">TerC family protein</fullName>
    </submittedName>
</protein>
<dbReference type="Proteomes" id="UP001589767">
    <property type="component" value="Unassembled WGS sequence"/>
</dbReference>
<keyword evidence="3" id="KW-1185">Reference proteome</keyword>
<dbReference type="InterPro" id="IPR005496">
    <property type="entry name" value="Integral_membrane_TerC"/>
</dbReference>
<feature type="transmembrane region" description="Helical" evidence="1">
    <location>
        <begin position="188"/>
        <end position="208"/>
    </location>
</feature>
<proteinExistence type="predicted"/>
<feature type="transmembrane region" description="Helical" evidence="1">
    <location>
        <begin position="12"/>
        <end position="37"/>
    </location>
</feature>